<reference evidence="1 2" key="1">
    <citation type="submission" date="2019-12" db="EMBL/GenBank/DDBJ databases">
        <authorList>
            <person name="Alioto T."/>
            <person name="Alioto T."/>
            <person name="Gomez Garrido J."/>
        </authorList>
    </citation>
    <scope>NUCLEOTIDE SEQUENCE [LARGE SCALE GENOMIC DNA]</scope>
</reference>
<gene>
    <name evidence="1" type="ORF">OLEA9_A073164</name>
</gene>
<evidence type="ECO:0000313" key="1">
    <source>
        <dbReference type="EMBL" id="CAA2963973.1"/>
    </source>
</evidence>
<organism evidence="1 2">
    <name type="scientific">Olea europaea subsp. europaea</name>
    <dbReference type="NCBI Taxonomy" id="158383"/>
    <lineage>
        <taxon>Eukaryota</taxon>
        <taxon>Viridiplantae</taxon>
        <taxon>Streptophyta</taxon>
        <taxon>Embryophyta</taxon>
        <taxon>Tracheophyta</taxon>
        <taxon>Spermatophyta</taxon>
        <taxon>Magnoliopsida</taxon>
        <taxon>eudicotyledons</taxon>
        <taxon>Gunneridae</taxon>
        <taxon>Pentapetalae</taxon>
        <taxon>asterids</taxon>
        <taxon>lamiids</taxon>
        <taxon>Lamiales</taxon>
        <taxon>Oleaceae</taxon>
        <taxon>Oleeae</taxon>
        <taxon>Olea</taxon>
    </lineage>
</organism>
<name>A0A8S0QF14_OLEEU</name>
<accession>A0A8S0QF14</accession>
<proteinExistence type="predicted"/>
<evidence type="ECO:0000313" key="2">
    <source>
        <dbReference type="Proteomes" id="UP000594638"/>
    </source>
</evidence>
<sequence length="80" mass="9336">MEEEEVVVLACRYSTLEERRGEEREEREWLRLASRRGRSVRASLRRHRVTPTPGTGALRLRGEAAKIMLRGEAVDFLVER</sequence>
<keyword evidence="2" id="KW-1185">Reference proteome</keyword>
<dbReference type="Proteomes" id="UP000594638">
    <property type="component" value="Unassembled WGS sequence"/>
</dbReference>
<dbReference type="Gramene" id="OE9A073164T1">
    <property type="protein sequence ID" value="OE9A073164C1"/>
    <property type="gene ID" value="OE9A073164"/>
</dbReference>
<comment type="caution">
    <text evidence="1">The sequence shown here is derived from an EMBL/GenBank/DDBJ whole genome shotgun (WGS) entry which is preliminary data.</text>
</comment>
<protein>
    <submittedName>
        <fullName evidence="1">Uncharacterized protein</fullName>
    </submittedName>
</protein>
<dbReference type="EMBL" id="CACTIH010001816">
    <property type="protein sequence ID" value="CAA2963973.1"/>
    <property type="molecule type" value="Genomic_DNA"/>
</dbReference>
<dbReference type="AlphaFoldDB" id="A0A8S0QF14"/>